<evidence type="ECO:0000256" key="1">
    <source>
        <dbReference type="SAM" id="Coils"/>
    </source>
</evidence>
<dbReference type="InterPro" id="IPR012340">
    <property type="entry name" value="NA-bd_OB-fold"/>
</dbReference>
<feature type="coiled-coil region" evidence="1">
    <location>
        <begin position="189"/>
        <end position="216"/>
    </location>
</feature>
<organism evidence="2 3">
    <name type="scientific">Pseudocohnilembus persalinus</name>
    <name type="common">Ciliate</name>
    <dbReference type="NCBI Taxonomy" id="266149"/>
    <lineage>
        <taxon>Eukaryota</taxon>
        <taxon>Sar</taxon>
        <taxon>Alveolata</taxon>
        <taxon>Ciliophora</taxon>
        <taxon>Intramacronucleata</taxon>
        <taxon>Oligohymenophorea</taxon>
        <taxon>Scuticociliatia</taxon>
        <taxon>Philasterida</taxon>
        <taxon>Pseudocohnilembidae</taxon>
        <taxon>Pseudocohnilembus</taxon>
    </lineage>
</organism>
<proteinExistence type="predicted"/>
<comment type="caution">
    <text evidence="2">The sequence shown here is derived from an EMBL/GenBank/DDBJ whole genome shotgun (WGS) entry which is preliminary data.</text>
</comment>
<dbReference type="AlphaFoldDB" id="A0A0V0Q7Y8"/>
<evidence type="ECO:0000313" key="2">
    <source>
        <dbReference type="EMBL" id="KRW98310.1"/>
    </source>
</evidence>
<sequence length="277" mass="33090">MEQNGILEKFSIIPENIIIIGRLISYRDEFGKIQIEINDDTGIIPISIYKHNEEEPSKDVYVKASIYSQNYQQQSKVYFCDRLENVFDFNTITRHRCEVVLRYLQLEKQAKKDQFSQQQFQIKKQENINQKKLHIKQIFKEQNLHNINEKLENIIQVDNPQTNLKQEQQVKSENTGNLNQANIFKQNNNNLNNENIQELRNESQESEQDLEKKIFNYMKQQYLENQEQLVSIQEVYSQFEEHNFKIIDQTIEKLQNKTLIYELGQVGQYGVIDTIYE</sequence>
<evidence type="ECO:0000313" key="3">
    <source>
        <dbReference type="Proteomes" id="UP000054937"/>
    </source>
</evidence>
<keyword evidence="3" id="KW-1185">Reference proteome</keyword>
<reference evidence="2 3" key="1">
    <citation type="journal article" date="2015" name="Sci. Rep.">
        <title>Genome of the facultative scuticociliatosis pathogen Pseudocohnilembus persalinus provides insight into its virulence through horizontal gene transfer.</title>
        <authorList>
            <person name="Xiong J."/>
            <person name="Wang G."/>
            <person name="Cheng J."/>
            <person name="Tian M."/>
            <person name="Pan X."/>
            <person name="Warren A."/>
            <person name="Jiang C."/>
            <person name="Yuan D."/>
            <person name="Miao W."/>
        </authorList>
    </citation>
    <scope>NUCLEOTIDE SEQUENCE [LARGE SCALE GENOMIC DNA]</scope>
    <source>
        <strain evidence="2">36N120E</strain>
    </source>
</reference>
<protein>
    <recommendedName>
        <fullName evidence="4">Nucleic acid-binding, OB-fold</fullName>
    </recommendedName>
</protein>
<evidence type="ECO:0008006" key="4">
    <source>
        <dbReference type="Google" id="ProtNLM"/>
    </source>
</evidence>
<keyword evidence="1" id="KW-0175">Coiled coil</keyword>
<gene>
    <name evidence="2" type="ORF">PPERSA_02087</name>
</gene>
<dbReference type="Gene3D" id="2.40.50.140">
    <property type="entry name" value="Nucleic acid-binding proteins"/>
    <property type="match status" value="1"/>
</dbReference>
<name>A0A0V0Q7Y8_PSEPJ</name>
<dbReference type="EMBL" id="LDAU01000254">
    <property type="protein sequence ID" value="KRW98310.1"/>
    <property type="molecule type" value="Genomic_DNA"/>
</dbReference>
<dbReference type="Proteomes" id="UP000054937">
    <property type="component" value="Unassembled WGS sequence"/>
</dbReference>
<dbReference type="InParanoid" id="A0A0V0Q7Y8"/>
<accession>A0A0V0Q7Y8</accession>